<comment type="similarity">
    <text evidence="2">Belongs to the auxin efflux carrier (TC 2.A.69) family.</text>
</comment>
<dbReference type="AlphaFoldDB" id="A0AAE3AQS6"/>
<proteinExistence type="inferred from homology"/>
<evidence type="ECO:0000313" key="10">
    <source>
        <dbReference type="Proteomes" id="UP001198962"/>
    </source>
</evidence>
<keyword evidence="10" id="KW-1185">Reference proteome</keyword>
<keyword evidence="4" id="KW-1003">Cell membrane</keyword>
<dbReference type="Pfam" id="PF03547">
    <property type="entry name" value="Mem_trans"/>
    <property type="match status" value="1"/>
</dbReference>
<dbReference type="Gene3D" id="1.20.1530.20">
    <property type="match status" value="1"/>
</dbReference>
<evidence type="ECO:0000256" key="8">
    <source>
        <dbReference type="SAM" id="Phobius"/>
    </source>
</evidence>
<name>A0AAE3AQS6_9FIRM</name>
<evidence type="ECO:0000256" key="1">
    <source>
        <dbReference type="ARBA" id="ARBA00004651"/>
    </source>
</evidence>
<protein>
    <submittedName>
        <fullName evidence="9">AEC family transporter</fullName>
    </submittedName>
</protein>
<dbReference type="RefSeq" id="WP_308450403.1">
    <property type="nucleotide sequence ID" value="NZ_JAJEPU010000002.1"/>
</dbReference>
<dbReference type="GO" id="GO:0055085">
    <property type="term" value="P:transmembrane transport"/>
    <property type="evidence" value="ECO:0007669"/>
    <property type="project" value="InterPro"/>
</dbReference>
<gene>
    <name evidence="9" type="ORF">LKD32_01520</name>
</gene>
<evidence type="ECO:0000256" key="6">
    <source>
        <dbReference type="ARBA" id="ARBA00022989"/>
    </source>
</evidence>
<dbReference type="InterPro" id="IPR038770">
    <property type="entry name" value="Na+/solute_symporter_sf"/>
</dbReference>
<feature type="transmembrane region" description="Helical" evidence="8">
    <location>
        <begin position="34"/>
        <end position="54"/>
    </location>
</feature>
<feature type="transmembrane region" description="Helical" evidence="8">
    <location>
        <begin position="6"/>
        <end position="22"/>
    </location>
</feature>
<feature type="transmembrane region" description="Helical" evidence="8">
    <location>
        <begin position="190"/>
        <end position="210"/>
    </location>
</feature>
<evidence type="ECO:0000256" key="4">
    <source>
        <dbReference type="ARBA" id="ARBA00022475"/>
    </source>
</evidence>
<evidence type="ECO:0000256" key="7">
    <source>
        <dbReference type="ARBA" id="ARBA00023136"/>
    </source>
</evidence>
<evidence type="ECO:0000313" key="9">
    <source>
        <dbReference type="EMBL" id="MCC2163572.1"/>
    </source>
</evidence>
<sequence length="303" mass="32834">MGEILVHAGCFVGIILLGYVLRNIGFFAEDDFHVLSKIVVKITLTAAIITNFSGREMETSMLLLMVMGFLFGVFMIGVGAVLYRKRGREHQSFAILNISGCNIGNFAMPFAQGFLGPVGVMAVSLFDCGNSFICMGGSCSVADMVKSGNGKFDFRPIFKRLSKSIPLLTYVFMTILAFCHLSLPQPIIEYAGIIGNANVFMAMLMIGVGFHLSGDREQIGDIVKILSTRYLVGILFALASYFFLPFPLEYRQALVITFLAPIASIAPAFTAELKGDFGLSSAVNSLSILISIVLITVALVVML</sequence>
<keyword evidence="5 8" id="KW-0812">Transmembrane</keyword>
<dbReference type="Proteomes" id="UP001198962">
    <property type="component" value="Unassembled WGS sequence"/>
</dbReference>
<organism evidence="9 10">
    <name type="scientific">Brotaphodocola catenula</name>
    <dbReference type="NCBI Taxonomy" id="2885361"/>
    <lineage>
        <taxon>Bacteria</taxon>
        <taxon>Bacillati</taxon>
        <taxon>Bacillota</taxon>
        <taxon>Clostridia</taxon>
        <taxon>Lachnospirales</taxon>
        <taxon>Lachnospiraceae</taxon>
        <taxon>Brotaphodocola</taxon>
    </lineage>
</organism>
<feature type="transmembrane region" description="Helical" evidence="8">
    <location>
        <begin position="222"/>
        <end position="244"/>
    </location>
</feature>
<reference evidence="9" key="1">
    <citation type="submission" date="2021-10" db="EMBL/GenBank/DDBJ databases">
        <title>Anaerobic single-cell dispensing facilitates the cultivation of human gut bacteria.</title>
        <authorList>
            <person name="Afrizal A."/>
        </authorList>
    </citation>
    <scope>NUCLEOTIDE SEQUENCE</scope>
    <source>
        <strain evidence="9">CLA-AA-H274</strain>
    </source>
</reference>
<feature type="transmembrane region" description="Helical" evidence="8">
    <location>
        <begin position="250"/>
        <end position="270"/>
    </location>
</feature>
<keyword evidence="7 8" id="KW-0472">Membrane</keyword>
<dbReference type="GO" id="GO:0005886">
    <property type="term" value="C:plasma membrane"/>
    <property type="evidence" value="ECO:0007669"/>
    <property type="project" value="UniProtKB-SubCell"/>
</dbReference>
<feature type="transmembrane region" description="Helical" evidence="8">
    <location>
        <begin position="165"/>
        <end position="184"/>
    </location>
</feature>
<evidence type="ECO:0000256" key="2">
    <source>
        <dbReference type="ARBA" id="ARBA00010145"/>
    </source>
</evidence>
<dbReference type="PANTHER" id="PTHR36838:SF3">
    <property type="entry name" value="TRANSPORTER AUXIN EFFLUX CARRIER EC FAMILY"/>
    <property type="match status" value="1"/>
</dbReference>
<keyword evidence="6 8" id="KW-1133">Transmembrane helix</keyword>
<comment type="caution">
    <text evidence="9">The sequence shown here is derived from an EMBL/GenBank/DDBJ whole genome shotgun (WGS) entry which is preliminary data.</text>
</comment>
<feature type="transmembrane region" description="Helical" evidence="8">
    <location>
        <begin position="60"/>
        <end position="83"/>
    </location>
</feature>
<dbReference type="InterPro" id="IPR004776">
    <property type="entry name" value="Mem_transp_PIN-like"/>
</dbReference>
<comment type="subcellular location">
    <subcellularLocation>
        <location evidence="1">Cell membrane</location>
        <topology evidence="1">Multi-pass membrane protein</topology>
    </subcellularLocation>
</comment>
<dbReference type="PANTHER" id="PTHR36838">
    <property type="entry name" value="AUXIN EFFLUX CARRIER FAMILY PROTEIN"/>
    <property type="match status" value="1"/>
</dbReference>
<dbReference type="EMBL" id="JAJEPU010000002">
    <property type="protein sequence ID" value="MCC2163572.1"/>
    <property type="molecule type" value="Genomic_DNA"/>
</dbReference>
<accession>A0AAE3AQS6</accession>
<evidence type="ECO:0000256" key="3">
    <source>
        <dbReference type="ARBA" id="ARBA00022448"/>
    </source>
</evidence>
<keyword evidence="3" id="KW-0813">Transport</keyword>
<evidence type="ECO:0000256" key="5">
    <source>
        <dbReference type="ARBA" id="ARBA00022692"/>
    </source>
</evidence>
<feature type="transmembrane region" description="Helical" evidence="8">
    <location>
        <begin position="282"/>
        <end position="302"/>
    </location>
</feature>